<dbReference type="GO" id="GO:0005524">
    <property type="term" value="F:ATP binding"/>
    <property type="evidence" value="ECO:0007669"/>
    <property type="project" value="UniProtKB-KW"/>
</dbReference>
<dbReference type="EMBL" id="CABWIB010000001">
    <property type="protein sequence ID" value="VWL84922.1"/>
    <property type="molecule type" value="Genomic_DNA"/>
</dbReference>
<evidence type="ECO:0000256" key="1">
    <source>
        <dbReference type="ARBA" id="ARBA00006611"/>
    </source>
</evidence>
<dbReference type="PANTHER" id="PTHR30258:SF1">
    <property type="entry name" value="PROTEIN TRANSPORT PROTEIN HOFB HOMOLOG"/>
    <property type="match status" value="1"/>
</dbReference>
<dbReference type="AlphaFoldDB" id="A0A6I8M669"/>
<dbReference type="InterPro" id="IPR027417">
    <property type="entry name" value="P-loop_NTPase"/>
</dbReference>
<proteinExistence type="inferred from homology"/>
<dbReference type="PANTHER" id="PTHR30258">
    <property type="entry name" value="TYPE II SECRETION SYSTEM PROTEIN GSPE-RELATED"/>
    <property type="match status" value="1"/>
</dbReference>
<keyword evidence="3" id="KW-0067">ATP-binding</keyword>
<keyword evidence="2" id="KW-0547">Nucleotide-binding</keyword>
<evidence type="ECO:0000259" key="4">
    <source>
        <dbReference type="SMART" id="SM00382"/>
    </source>
</evidence>
<dbReference type="SMART" id="SM00382">
    <property type="entry name" value="AAA"/>
    <property type="match status" value="1"/>
</dbReference>
<reference evidence="5 6" key="1">
    <citation type="submission" date="2019-10" db="EMBL/GenBank/DDBJ databases">
        <authorList>
            <person name="Blom J."/>
        </authorList>
    </citation>
    <scope>NUCLEOTIDE SEQUENCE [LARGE SCALE GENOMIC DNA]</scope>
    <source>
        <strain evidence="5 6">ES3154-GLU</strain>
    </source>
</reference>
<sequence>MNIIDIVNSIIDEAILKKASDIHISDKEGVCHISYRIAGLLEKQDDNEYNVLQIIARIKILAKMNVAEKRLPQDGRISYKNYDLRVSSMPSILGEFIVIRILNSLLEDTNLISLGYSHEDEIIIKKALLKKNGLILICGPTGSGKTTTLLSLTKMIESHRKIISIEDPVENKLDSISQIEVNEDIGLSFNKILRSVLRLDPDVIILSEIRDEITASIAIRASLTGHLVISTLHTNDTISAFNRLIDMGIKKYLLLDSIILISAQKLLTKIDNKKIKNRLLVKEILPFDDEIKSIFKNNTHKIDIIKNLKKLNFKEMEEDLIEKYNSL</sequence>
<dbReference type="Proteomes" id="UP000419017">
    <property type="component" value="Unassembled WGS sequence"/>
</dbReference>
<dbReference type="Gene3D" id="3.30.450.90">
    <property type="match status" value="1"/>
</dbReference>
<dbReference type="RefSeq" id="WP_156682972.1">
    <property type="nucleotide sequence ID" value="NZ_CABWIB010000001.1"/>
</dbReference>
<dbReference type="GO" id="GO:0016887">
    <property type="term" value="F:ATP hydrolysis activity"/>
    <property type="evidence" value="ECO:0007669"/>
    <property type="project" value="TreeGrafter"/>
</dbReference>
<evidence type="ECO:0000313" key="5">
    <source>
        <dbReference type="EMBL" id="VWL84922.1"/>
    </source>
</evidence>
<dbReference type="SUPFAM" id="SSF52540">
    <property type="entry name" value="P-loop containing nucleoside triphosphate hydrolases"/>
    <property type="match status" value="1"/>
</dbReference>
<name>A0A6I8M669_9FUSO</name>
<gene>
    <name evidence="5" type="ORF">OMES3154_00179</name>
</gene>
<keyword evidence="6" id="KW-1185">Reference proteome</keyword>
<organism evidence="5 6">
    <name type="scientific">Oceanivirga miroungae</name>
    <dbReference type="NCBI Taxonomy" id="1130046"/>
    <lineage>
        <taxon>Bacteria</taxon>
        <taxon>Fusobacteriati</taxon>
        <taxon>Fusobacteriota</taxon>
        <taxon>Fusobacteriia</taxon>
        <taxon>Fusobacteriales</taxon>
        <taxon>Leptotrichiaceae</taxon>
        <taxon>Oceanivirga</taxon>
    </lineage>
</organism>
<dbReference type="InterPro" id="IPR003593">
    <property type="entry name" value="AAA+_ATPase"/>
</dbReference>
<dbReference type="InterPro" id="IPR001482">
    <property type="entry name" value="T2SS/T4SS_dom"/>
</dbReference>
<dbReference type="Gene3D" id="3.40.50.300">
    <property type="entry name" value="P-loop containing nucleotide triphosphate hydrolases"/>
    <property type="match status" value="1"/>
</dbReference>
<dbReference type="CDD" id="cd01129">
    <property type="entry name" value="PulE-GspE-like"/>
    <property type="match status" value="1"/>
</dbReference>
<evidence type="ECO:0000256" key="2">
    <source>
        <dbReference type="ARBA" id="ARBA00022741"/>
    </source>
</evidence>
<evidence type="ECO:0000313" key="6">
    <source>
        <dbReference type="Proteomes" id="UP000419017"/>
    </source>
</evidence>
<dbReference type="GO" id="GO:0005886">
    <property type="term" value="C:plasma membrane"/>
    <property type="evidence" value="ECO:0007669"/>
    <property type="project" value="TreeGrafter"/>
</dbReference>
<evidence type="ECO:0000256" key="3">
    <source>
        <dbReference type="ARBA" id="ARBA00022840"/>
    </source>
</evidence>
<dbReference type="Pfam" id="PF00437">
    <property type="entry name" value="T2SSE"/>
    <property type="match status" value="1"/>
</dbReference>
<feature type="domain" description="AAA+ ATPase" evidence="4">
    <location>
        <begin position="131"/>
        <end position="251"/>
    </location>
</feature>
<comment type="similarity">
    <text evidence="1">Belongs to the GSP E family.</text>
</comment>
<protein>
    <submittedName>
        <fullName evidence="5">General secretion pathway protein E</fullName>
    </submittedName>
</protein>
<accession>A0A6I8M669</accession>